<dbReference type="AlphaFoldDB" id="A0A537LZA6"/>
<feature type="binding site" evidence="10">
    <location>
        <position position="87"/>
    </location>
    <ligand>
        <name>substrate</name>
    </ligand>
</feature>
<name>A0A537LZA6_9BACT</name>
<dbReference type="CDD" id="cd05372">
    <property type="entry name" value="ENR_SDR"/>
    <property type="match status" value="1"/>
</dbReference>
<feature type="active site" description="Proton acceptor" evidence="9">
    <location>
        <position position="148"/>
    </location>
</feature>
<keyword evidence="4" id="KW-0276">Fatty acid metabolism</keyword>
<dbReference type="FunFam" id="1.10.8.400:FF:000001">
    <property type="entry name" value="Enoyl-[acyl-carrier-protein] reductase [NADH]"/>
    <property type="match status" value="1"/>
</dbReference>
<dbReference type="EC" id="1.3.1.9" evidence="8"/>
<feature type="binding site" evidence="11">
    <location>
        <position position="155"/>
    </location>
    <ligand>
        <name>NAD(+)</name>
        <dbReference type="ChEBI" id="CHEBI:57540"/>
    </ligand>
</feature>
<dbReference type="InterPro" id="IPR036291">
    <property type="entry name" value="NAD(P)-bd_dom_sf"/>
</dbReference>
<keyword evidence="8 11" id="KW-0520">NAD</keyword>
<evidence type="ECO:0000256" key="1">
    <source>
        <dbReference type="ARBA" id="ARBA00005194"/>
    </source>
</evidence>
<dbReference type="Gene3D" id="3.40.50.720">
    <property type="entry name" value="NAD(P)-binding Rossmann-like Domain"/>
    <property type="match status" value="1"/>
</dbReference>
<feature type="binding site" evidence="11">
    <location>
        <position position="2"/>
    </location>
    <ligand>
        <name>NAD(+)</name>
        <dbReference type="ChEBI" id="CHEBI:57540"/>
    </ligand>
</feature>
<feature type="binding site" evidence="11">
    <location>
        <begin position="8"/>
        <end position="9"/>
    </location>
    <ligand>
        <name>NAD(+)</name>
        <dbReference type="ChEBI" id="CHEBI:57540"/>
    </ligand>
</feature>
<evidence type="ECO:0000256" key="5">
    <source>
        <dbReference type="ARBA" id="ARBA00023002"/>
    </source>
</evidence>
<dbReference type="Proteomes" id="UP000315217">
    <property type="component" value="Unassembled WGS sequence"/>
</dbReference>
<dbReference type="SUPFAM" id="SSF51735">
    <property type="entry name" value="NAD(P)-binding Rossmann-fold domains"/>
    <property type="match status" value="1"/>
</dbReference>
<dbReference type="PIRSF" id="PIRSF000094">
    <property type="entry name" value="Enoyl-ACP_rdct"/>
    <property type="match status" value="1"/>
</dbReference>
<protein>
    <recommendedName>
        <fullName evidence="8">Enoyl-[acyl-carrier-protein] reductase [NADH]</fullName>
        <ecNumber evidence="8">1.3.1.9</ecNumber>
    </recommendedName>
</protein>
<dbReference type="InterPro" id="IPR002347">
    <property type="entry name" value="SDR_fam"/>
</dbReference>
<keyword evidence="5 8" id="KW-0560">Oxidoreductase</keyword>
<keyword evidence="3 8" id="KW-0444">Lipid biosynthesis</keyword>
<dbReference type="PRINTS" id="PR00081">
    <property type="entry name" value="GDHRDH"/>
</dbReference>
<feature type="binding site" evidence="11">
    <location>
        <begin position="184"/>
        <end position="188"/>
    </location>
    <ligand>
        <name>NAD(+)</name>
        <dbReference type="ChEBI" id="CHEBI:57540"/>
    </ligand>
</feature>
<dbReference type="Gene3D" id="1.10.8.400">
    <property type="entry name" value="Enoyl acyl carrier protein reductase"/>
    <property type="match status" value="1"/>
</dbReference>
<evidence type="ECO:0000256" key="9">
    <source>
        <dbReference type="PIRSR" id="PIRSR000094-1"/>
    </source>
</evidence>
<comment type="pathway">
    <text evidence="1">Lipid metabolism; fatty acid biosynthesis.</text>
</comment>
<evidence type="ECO:0000256" key="4">
    <source>
        <dbReference type="ARBA" id="ARBA00022832"/>
    </source>
</evidence>
<evidence type="ECO:0000313" key="14">
    <source>
        <dbReference type="Proteomes" id="UP000315217"/>
    </source>
</evidence>
<organism evidence="13 14">
    <name type="scientific">Candidatus Segetimicrobium genomatis</name>
    <dbReference type="NCBI Taxonomy" id="2569760"/>
    <lineage>
        <taxon>Bacteria</taxon>
        <taxon>Bacillati</taxon>
        <taxon>Candidatus Sysuimicrobiota</taxon>
        <taxon>Candidatus Sysuimicrobiia</taxon>
        <taxon>Candidatus Sysuimicrobiales</taxon>
        <taxon>Candidatus Segetimicrobiaceae</taxon>
        <taxon>Candidatus Segetimicrobium</taxon>
    </lineage>
</organism>
<keyword evidence="6" id="KW-0443">Lipid metabolism</keyword>
<dbReference type="Proteomes" id="UP000318661">
    <property type="component" value="Unassembled WGS sequence"/>
</dbReference>
<dbReference type="PANTHER" id="PTHR43159">
    <property type="entry name" value="ENOYL-[ACYL-CARRIER-PROTEIN] REDUCTASE"/>
    <property type="match status" value="1"/>
</dbReference>
<feature type="active site" description="Proton acceptor" evidence="9">
    <location>
        <position position="138"/>
    </location>
</feature>
<feature type="binding site" evidence="11">
    <location>
        <position position="29"/>
    </location>
    <ligand>
        <name>NAD(+)</name>
        <dbReference type="ChEBI" id="CHEBI:57540"/>
    </ligand>
</feature>
<gene>
    <name evidence="13" type="ORF">E6G98_00570</name>
    <name evidence="12" type="ORF">E6G99_05530</name>
</gene>
<evidence type="ECO:0000313" key="12">
    <source>
        <dbReference type="EMBL" id="TMJ07866.1"/>
    </source>
</evidence>
<comment type="caution">
    <text evidence="13">The sequence shown here is derived from an EMBL/GenBank/DDBJ whole genome shotgun (WGS) entry which is preliminary data.</text>
</comment>
<dbReference type="PANTHER" id="PTHR43159:SF2">
    <property type="entry name" value="ENOYL-[ACYL-CARRIER-PROTEIN] REDUCTASE [NADH], CHLOROPLASTIC"/>
    <property type="match status" value="1"/>
</dbReference>
<dbReference type="Pfam" id="PF13561">
    <property type="entry name" value="adh_short_C2"/>
    <property type="match status" value="1"/>
</dbReference>
<sequence>MGVANQRSIAWGIASAFHREGAELAFTYQNDRLKENLDELLETIGGPSAFPTFRCDVQNDEHLRGVFEGLRDRWGRLDAVAHCIAFANRDDLSRPFHEISRSGYALALDISAYSLIAVAHAAAGVMGDGGGSIVTLTYNAVARVVPGYNVMAVAKAALETEVRYLASELGPGQVRVNAISAGPIKTLAGSAVKGLTKLRDLTEQVAPLRRNVTQEDVGDVAVFLASDLSRAVTGNVILVDSGFHLMGIAQEQS</sequence>
<dbReference type="EMBL" id="VBAI01000008">
    <property type="protein sequence ID" value="TMJ13349.1"/>
    <property type="molecule type" value="Genomic_DNA"/>
</dbReference>
<feature type="binding site" evidence="11">
    <location>
        <begin position="56"/>
        <end position="57"/>
    </location>
    <ligand>
        <name>NAD(+)</name>
        <dbReference type="ChEBI" id="CHEBI:57540"/>
    </ligand>
</feature>
<evidence type="ECO:0000256" key="8">
    <source>
        <dbReference type="PIRNR" id="PIRNR000094"/>
    </source>
</evidence>
<evidence type="ECO:0000256" key="10">
    <source>
        <dbReference type="PIRSR" id="PIRSR000094-2"/>
    </source>
</evidence>
<dbReference type="EMBL" id="VBAJ01000146">
    <property type="protein sequence ID" value="TMJ07866.1"/>
    <property type="molecule type" value="Genomic_DNA"/>
</dbReference>
<evidence type="ECO:0000256" key="6">
    <source>
        <dbReference type="ARBA" id="ARBA00023098"/>
    </source>
</evidence>
<proteinExistence type="inferred from homology"/>
<evidence type="ECO:0000313" key="13">
    <source>
        <dbReference type="EMBL" id="TMJ13349.1"/>
    </source>
</evidence>
<dbReference type="GO" id="GO:0004318">
    <property type="term" value="F:enoyl-[acyl-carrier-protein] reductase (NADH) activity"/>
    <property type="evidence" value="ECO:0007669"/>
    <property type="project" value="UniProtKB-EC"/>
</dbReference>
<evidence type="ECO:0000256" key="2">
    <source>
        <dbReference type="ARBA" id="ARBA00009233"/>
    </source>
</evidence>
<evidence type="ECO:0000256" key="7">
    <source>
        <dbReference type="ARBA" id="ARBA00023160"/>
    </source>
</evidence>
<dbReference type="GO" id="GO:0006633">
    <property type="term" value="P:fatty acid biosynthetic process"/>
    <property type="evidence" value="ECO:0007669"/>
    <property type="project" value="UniProtKB-KW"/>
</dbReference>
<evidence type="ECO:0000256" key="3">
    <source>
        <dbReference type="ARBA" id="ARBA00022516"/>
    </source>
</evidence>
<evidence type="ECO:0000313" key="15">
    <source>
        <dbReference type="Proteomes" id="UP000318661"/>
    </source>
</evidence>
<keyword evidence="7 8" id="KW-0275">Fatty acid biosynthesis</keyword>
<reference evidence="14 15" key="1">
    <citation type="journal article" date="2019" name="Nat. Microbiol.">
        <title>Mediterranean grassland soil C-N compound turnover is dependent on rainfall and depth, and is mediated by genomically divergent microorganisms.</title>
        <authorList>
            <person name="Diamond S."/>
            <person name="Andeer P.F."/>
            <person name="Li Z."/>
            <person name="Crits-Christoph A."/>
            <person name="Burstein D."/>
            <person name="Anantharaman K."/>
            <person name="Lane K.R."/>
            <person name="Thomas B.C."/>
            <person name="Pan C."/>
            <person name="Northen T.R."/>
            <person name="Banfield J.F."/>
        </authorList>
    </citation>
    <scope>NUCLEOTIDE SEQUENCE [LARGE SCALE GENOMIC DNA]</scope>
    <source>
        <strain evidence="13">NP_1</strain>
        <strain evidence="12">NP_2</strain>
    </source>
</reference>
<comment type="similarity">
    <text evidence="2 8">Belongs to the short-chain dehydrogenases/reductases (SDR) family. FabI subfamily.</text>
</comment>
<accession>A0A537LZA6</accession>
<comment type="catalytic activity">
    <reaction evidence="8">
        <text>a 2,3-saturated acyl-[ACP] + NAD(+) = a (2E)-enoyl-[ACP] + NADH + H(+)</text>
        <dbReference type="Rhea" id="RHEA:10240"/>
        <dbReference type="Rhea" id="RHEA-COMP:9925"/>
        <dbReference type="Rhea" id="RHEA-COMP:9926"/>
        <dbReference type="ChEBI" id="CHEBI:15378"/>
        <dbReference type="ChEBI" id="CHEBI:57540"/>
        <dbReference type="ChEBI" id="CHEBI:57945"/>
        <dbReference type="ChEBI" id="CHEBI:78784"/>
        <dbReference type="ChEBI" id="CHEBI:78785"/>
        <dbReference type="EC" id="1.3.1.9"/>
    </reaction>
</comment>
<evidence type="ECO:0000256" key="11">
    <source>
        <dbReference type="PIRSR" id="PIRSR000094-3"/>
    </source>
</evidence>
<feature type="binding site" evidence="11">
    <location>
        <position position="84"/>
    </location>
    <ligand>
        <name>NAD(+)</name>
        <dbReference type="ChEBI" id="CHEBI:57540"/>
    </ligand>
</feature>
<dbReference type="InterPro" id="IPR014358">
    <property type="entry name" value="Enoyl-ACP_Rdtase_NADH"/>
</dbReference>